<dbReference type="EMBL" id="VSIX01000065">
    <property type="protein sequence ID" value="TYB30901.1"/>
    <property type="molecule type" value="Genomic_DNA"/>
</dbReference>
<protein>
    <submittedName>
        <fullName evidence="2">Uncharacterized protein</fullName>
    </submittedName>
</protein>
<reference evidence="2" key="1">
    <citation type="submission" date="2019-08" db="EMBL/GenBank/DDBJ databases">
        <title>Genomic characterization of a novel candidate phylum (ARYD3) from a high temperature, high salinity tertiary oil reservoir in north central Oklahoma, USA.</title>
        <authorList>
            <person name="Youssef N.H."/>
            <person name="Yadav A."/>
            <person name="Elshahed M.S."/>
        </authorList>
    </citation>
    <scope>NUCLEOTIDE SEQUENCE [LARGE SCALE GENOMIC DNA]</scope>
    <source>
        <strain evidence="2">ARYD3</strain>
    </source>
</reference>
<evidence type="ECO:0000256" key="1">
    <source>
        <dbReference type="SAM" id="MobiDB-lite"/>
    </source>
</evidence>
<organism evidence="2 3">
    <name type="scientific">Candidatus Mcinerneyibacterium aminivorans</name>
    <dbReference type="NCBI Taxonomy" id="2703815"/>
    <lineage>
        <taxon>Bacteria</taxon>
        <taxon>Candidatus Macinerneyibacteriota</taxon>
        <taxon>Candidatus Mcinerneyibacteria</taxon>
        <taxon>Candidatus Mcinerneyibacteriales</taxon>
        <taxon>Candidatus Mcinerneyibacteriaceae</taxon>
        <taxon>Candidatus Mcinerneyibacterium</taxon>
    </lineage>
</organism>
<evidence type="ECO:0000313" key="3">
    <source>
        <dbReference type="Proteomes" id="UP000324143"/>
    </source>
</evidence>
<dbReference type="AlphaFoldDB" id="A0A5D0MHA8"/>
<name>A0A5D0MHA8_9BACT</name>
<dbReference type="Proteomes" id="UP000324143">
    <property type="component" value="Unassembled WGS sequence"/>
</dbReference>
<evidence type="ECO:0000313" key="2">
    <source>
        <dbReference type="EMBL" id="TYB30901.1"/>
    </source>
</evidence>
<sequence length="136" mass="16477">MAEKEFKDRVNKVWSKVKKISKEAYEKSKEYAIIAELKIKQNSLEKNKASLFKEMGEIVFDLIQEEEENIEKKEQILSKYRDIEDINEKINEVMLEIKRVKEEYNLKQEEIEKIEIKEEDEDDDEELEQDKDKEKE</sequence>
<keyword evidence="3" id="KW-1185">Reference proteome</keyword>
<accession>A0A5D0MHA8</accession>
<proteinExistence type="predicted"/>
<feature type="region of interest" description="Disordered" evidence="1">
    <location>
        <begin position="115"/>
        <end position="136"/>
    </location>
</feature>
<feature type="compositionally biased region" description="Acidic residues" evidence="1">
    <location>
        <begin position="117"/>
        <end position="129"/>
    </location>
</feature>
<gene>
    <name evidence="2" type="ORF">FXF47_06880</name>
</gene>
<comment type="caution">
    <text evidence="2">The sequence shown here is derived from an EMBL/GenBank/DDBJ whole genome shotgun (WGS) entry which is preliminary data.</text>
</comment>